<dbReference type="GO" id="GO:0016853">
    <property type="term" value="F:isomerase activity"/>
    <property type="evidence" value="ECO:0007669"/>
    <property type="project" value="UniProtKB-KW"/>
</dbReference>
<dbReference type="EMBL" id="AXUN02000231">
    <property type="protein sequence ID" value="ETA79053.1"/>
    <property type="molecule type" value="Genomic_DNA"/>
</dbReference>
<dbReference type="InterPro" id="IPR011051">
    <property type="entry name" value="RmlC_Cupin_sf"/>
</dbReference>
<evidence type="ECO:0000256" key="1">
    <source>
        <dbReference type="ARBA" id="ARBA00022723"/>
    </source>
</evidence>
<dbReference type="AlphaFoldDB" id="V7HZJ8"/>
<dbReference type="GO" id="GO:0046872">
    <property type="term" value="F:metal ion binding"/>
    <property type="evidence" value="ECO:0007669"/>
    <property type="project" value="UniProtKB-KW"/>
</dbReference>
<dbReference type="CDD" id="cd07010">
    <property type="entry name" value="cupin_PMI_type_I_N_bac"/>
    <property type="match status" value="1"/>
</dbReference>
<comment type="caution">
    <text evidence="3">The sequence shown here is derived from an EMBL/GenBank/DDBJ whole genome shotgun (WGS) entry which is preliminary data.</text>
</comment>
<dbReference type="eggNOG" id="COG1482">
    <property type="taxonomic scope" value="Bacteria"/>
</dbReference>
<protein>
    <submittedName>
        <fullName evidence="3">Mannose-6-phosphate isomerase</fullName>
    </submittedName>
</protein>
<keyword evidence="4" id="KW-1185">Reference proteome</keyword>
<organism evidence="3 4">
    <name type="scientific">Youngiibacter fragilis 232.1</name>
    <dbReference type="NCBI Taxonomy" id="994573"/>
    <lineage>
        <taxon>Bacteria</taxon>
        <taxon>Bacillati</taxon>
        <taxon>Bacillota</taxon>
        <taxon>Clostridia</taxon>
        <taxon>Eubacteriales</taxon>
        <taxon>Clostridiaceae</taxon>
        <taxon>Youngiibacter</taxon>
    </lineage>
</organism>
<dbReference type="InterPro" id="IPR014710">
    <property type="entry name" value="RmlC-like_jellyroll"/>
</dbReference>
<evidence type="ECO:0000313" key="3">
    <source>
        <dbReference type="EMBL" id="ETA79053.1"/>
    </source>
</evidence>
<proteinExistence type="predicted"/>
<keyword evidence="2" id="KW-0862">Zinc</keyword>
<dbReference type="STRING" id="994573.T472_0218865"/>
<evidence type="ECO:0000313" key="4">
    <source>
        <dbReference type="Proteomes" id="UP000017747"/>
    </source>
</evidence>
<dbReference type="SUPFAM" id="SSF51182">
    <property type="entry name" value="RmlC-like cupins"/>
    <property type="match status" value="1"/>
</dbReference>
<accession>V7HZJ8</accession>
<dbReference type="Gene3D" id="2.60.120.10">
    <property type="entry name" value="Jelly Rolls"/>
    <property type="match status" value="1"/>
</dbReference>
<dbReference type="InterPro" id="IPR051804">
    <property type="entry name" value="Carb_Metab_Reg_Kinase/Isom"/>
</dbReference>
<name>V7HZJ8_9CLOT</name>
<gene>
    <name evidence="3" type="ORF">T472_0218865</name>
</gene>
<dbReference type="PATRIC" id="fig|994573.3.peg.3584"/>
<sequence>MQSSVKKMSSYDRYPKTRIDFEGEAAWKGYGRIGEILRDRSRSLLETRERVVAAIDCYPGMNYGELEQELIKRLDPSLSIFTDEEIFLSKEAVTSRVIGRLTDDRVFGQMCLETYGDLVDEEKLKSAARLVSSAKGLVIVYGAAANLIVKPDIHIYADLARWEIQGRLRRNETGSWKSSVSFDDILQRYKWGYFFEWRVADRHKRRHFSDFDFVLDTNRKGSPVMITGDAFRYSLSHLSKRPFRLVPFFDPGVWGGQWMKKVLGLDEGEPNYAWCFDCVPEENSMLLDLGGTVIELPAMDLVLYEPIKLLGERVAARFGHEFPIRFDFLDTMDGQNLSLQVHPTVEYIQDKFGMHYTQEESYYILDAYEDRDPLVYLGVKTGTDKDEFFSELEKAQAGGHDFMADKYANTIRVKKHDHLLIPPGTVHCSGRDTMVLEISSTPFIFTFKLWDWGRLGTDGKPRPINIGHGREVVKMERDTEWVERNLVNRVTSLHEEEGWRSERTGLHELQFIETVRDWFSKPVRHDTEGSVNVLNLVEGEEAIVESPDGSFEPLVVHYAETFVIPESAGKYVIRPYGASEGREIATIKARVRL</sequence>
<keyword evidence="1" id="KW-0479">Metal-binding</keyword>
<dbReference type="PANTHER" id="PTHR42742">
    <property type="entry name" value="TRANSCRIPTIONAL REPRESSOR MPRA"/>
    <property type="match status" value="1"/>
</dbReference>
<reference evidence="3 4" key="1">
    <citation type="journal article" date="2014" name="Genome Announc.">
        <title>Genome Sequence of Youngiibacter fragilis, the Type Strain of the Genus Youngiibacter.</title>
        <authorList>
            <person name="Wawrik C.B."/>
            <person name="Callaghan A.V."/>
            <person name="Stamps B.W."/>
            <person name="Wawrik B."/>
        </authorList>
    </citation>
    <scope>NUCLEOTIDE SEQUENCE [LARGE SCALE GENOMIC DNA]</scope>
    <source>
        <strain evidence="3 4">232.1</strain>
    </source>
</reference>
<evidence type="ECO:0000256" key="2">
    <source>
        <dbReference type="ARBA" id="ARBA00022833"/>
    </source>
</evidence>
<dbReference type="Proteomes" id="UP000017747">
    <property type="component" value="Unassembled WGS sequence"/>
</dbReference>
<dbReference type="PANTHER" id="PTHR42742:SF3">
    <property type="entry name" value="FRUCTOKINASE"/>
    <property type="match status" value="1"/>
</dbReference>
<keyword evidence="3" id="KW-0413">Isomerase</keyword>